<proteinExistence type="predicted"/>
<keyword evidence="4" id="KW-1185">Reference proteome</keyword>
<evidence type="ECO:0000256" key="1">
    <source>
        <dbReference type="SAM" id="Phobius"/>
    </source>
</evidence>
<reference evidence="4" key="1">
    <citation type="submission" date="2016-09" db="EMBL/GenBank/DDBJ databases">
        <authorList>
            <person name="Wan X."/>
            <person name="Hou S."/>
        </authorList>
    </citation>
    <scope>NUCLEOTIDE SEQUENCE [LARGE SCALE GENOMIC DNA]</scope>
    <source>
        <strain evidence="4">KH87</strain>
    </source>
</reference>
<keyword evidence="1" id="KW-0812">Transmembrane</keyword>
<dbReference type="STRING" id="1628148.BI198_03195"/>
<feature type="transmembrane region" description="Helical" evidence="1">
    <location>
        <begin position="7"/>
        <end position="29"/>
    </location>
</feature>
<gene>
    <name evidence="3" type="ORF">BI198_03195</name>
</gene>
<name>A0A1E7Q3C9_9GAMM</name>
<sequence length="247" mass="28074">MTKPNKLTLVYASLTLAIVAVVIVVATLWQQAKPQDLKLRFHPYVGEQPLVLHDQSYNNPGGEGQFSIRDFQLFISNIVLDYPASRFNELESYHLVRFDGNTSFGQIVVPQIKLQKLRQVLFGIGIDAKANGSLIIAGDLDPNSRMAWNWQVGYKFLLLEGTITLENEQLPLVYHIGFDQSYTVLNFDISNNNVDDNGVINFKIDLLRLFEQDGINYIDMAKMNNVKFAPDDVQLIANSFDKFIRLM</sequence>
<dbReference type="InterPro" id="IPR046863">
    <property type="entry name" value="MbnP-like_dom"/>
</dbReference>
<keyword evidence="1" id="KW-1133">Transmembrane helix</keyword>
<comment type="caution">
    <text evidence="3">The sequence shown here is derived from an EMBL/GenBank/DDBJ whole genome shotgun (WGS) entry which is preliminary data.</text>
</comment>
<feature type="domain" description="Copper-binding protein MbnP-like" evidence="2">
    <location>
        <begin position="35"/>
        <end position="222"/>
    </location>
</feature>
<organism evidence="3 4">
    <name type="scientific">Rheinheimera salexigens</name>
    <dbReference type="NCBI Taxonomy" id="1628148"/>
    <lineage>
        <taxon>Bacteria</taxon>
        <taxon>Pseudomonadati</taxon>
        <taxon>Pseudomonadota</taxon>
        <taxon>Gammaproteobacteria</taxon>
        <taxon>Chromatiales</taxon>
        <taxon>Chromatiaceae</taxon>
        <taxon>Rheinheimera</taxon>
    </lineage>
</organism>
<dbReference type="Pfam" id="PF20243">
    <property type="entry name" value="MbnP"/>
    <property type="match status" value="1"/>
</dbReference>
<evidence type="ECO:0000313" key="4">
    <source>
        <dbReference type="Proteomes" id="UP000242258"/>
    </source>
</evidence>
<dbReference type="Proteomes" id="UP000242258">
    <property type="component" value="Unassembled WGS sequence"/>
</dbReference>
<protein>
    <recommendedName>
        <fullName evidence="2">Copper-binding protein MbnP-like domain-containing protein</fullName>
    </recommendedName>
</protein>
<evidence type="ECO:0000259" key="2">
    <source>
        <dbReference type="Pfam" id="PF20243"/>
    </source>
</evidence>
<dbReference type="OrthoDB" id="64245at2"/>
<keyword evidence="1" id="KW-0472">Membrane</keyword>
<dbReference type="AlphaFoldDB" id="A0A1E7Q3C9"/>
<evidence type="ECO:0000313" key="3">
    <source>
        <dbReference type="EMBL" id="OEY68685.1"/>
    </source>
</evidence>
<accession>A0A1E7Q3C9</accession>
<dbReference type="EMBL" id="MKEK01000001">
    <property type="protein sequence ID" value="OEY68685.1"/>
    <property type="molecule type" value="Genomic_DNA"/>
</dbReference>
<dbReference type="RefSeq" id="WP_070048252.1">
    <property type="nucleotide sequence ID" value="NZ_CBCSDO010000001.1"/>
</dbReference>